<organism evidence="10 11">
    <name type="scientific">Leifsonia kafniensis</name>
    <dbReference type="NCBI Taxonomy" id="475957"/>
    <lineage>
        <taxon>Bacteria</taxon>
        <taxon>Bacillati</taxon>
        <taxon>Actinomycetota</taxon>
        <taxon>Actinomycetes</taxon>
        <taxon>Micrococcales</taxon>
        <taxon>Microbacteriaceae</taxon>
        <taxon>Leifsonia</taxon>
    </lineage>
</organism>
<feature type="transmembrane region" description="Helical" evidence="8">
    <location>
        <begin position="218"/>
        <end position="238"/>
    </location>
</feature>
<comment type="subcellular location">
    <subcellularLocation>
        <location evidence="1">Cell membrane</location>
        <topology evidence="1">Multi-pass membrane protein</topology>
    </subcellularLocation>
</comment>
<evidence type="ECO:0000256" key="1">
    <source>
        <dbReference type="ARBA" id="ARBA00004651"/>
    </source>
</evidence>
<keyword evidence="5 8" id="KW-0812">Transmembrane</keyword>
<dbReference type="NCBIfam" id="TIGR00688">
    <property type="entry name" value="rarD"/>
    <property type="match status" value="1"/>
</dbReference>
<keyword evidence="11" id="KW-1185">Reference proteome</keyword>
<feature type="transmembrane region" description="Helical" evidence="8">
    <location>
        <begin position="37"/>
        <end position="59"/>
    </location>
</feature>
<dbReference type="Proteomes" id="UP001501803">
    <property type="component" value="Unassembled WGS sequence"/>
</dbReference>
<dbReference type="EMBL" id="BAABCN010000016">
    <property type="protein sequence ID" value="GAA3891898.1"/>
    <property type="molecule type" value="Genomic_DNA"/>
</dbReference>
<feature type="transmembrane region" description="Helical" evidence="8">
    <location>
        <begin position="80"/>
        <end position="100"/>
    </location>
</feature>
<evidence type="ECO:0000256" key="5">
    <source>
        <dbReference type="ARBA" id="ARBA00022692"/>
    </source>
</evidence>
<feature type="transmembrane region" description="Helical" evidence="8">
    <location>
        <begin position="188"/>
        <end position="206"/>
    </location>
</feature>
<comment type="caution">
    <text evidence="10">The sequence shown here is derived from an EMBL/GenBank/DDBJ whole genome shotgun (WGS) entry which is preliminary data.</text>
</comment>
<evidence type="ECO:0000259" key="9">
    <source>
        <dbReference type="Pfam" id="PF00892"/>
    </source>
</evidence>
<evidence type="ECO:0000313" key="11">
    <source>
        <dbReference type="Proteomes" id="UP001501803"/>
    </source>
</evidence>
<reference evidence="11" key="1">
    <citation type="journal article" date="2019" name="Int. J. Syst. Evol. Microbiol.">
        <title>The Global Catalogue of Microorganisms (GCM) 10K type strain sequencing project: providing services to taxonomists for standard genome sequencing and annotation.</title>
        <authorList>
            <consortium name="The Broad Institute Genomics Platform"/>
            <consortium name="The Broad Institute Genome Sequencing Center for Infectious Disease"/>
            <person name="Wu L."/>
            <person name="Ma J."/>
        </authorList>
    </citation>
    <scope>NUCLEOTIDE SEQUENCE [LARGE SCALE GENOMIC DNA]</scope>
    <source>
        <strain evidence="11">JCM 17021</strain>
    </source>
</reference>
<dbReference type="InterPro" id="IPR037185">
    <property type="entry name" value="EmrE-like"/>
</dbReference>
<sequence>MHSEHLRSASTSRGVIASVGASALFATLYVLPEYLGALSPTAIFAWRVIVTVPLLTVLLMAMREWGAVRAIARRVRRKPLLAGVQVVNAGLLGVQVWLFGWAPVTGHGLDVALGYFLMPLVMVLVGVLLHRERLTGWRMAAVAAAAVGVGAALLGGGGISWSTVVVALGYPLYFVIRRRTALDSPGALWFELAILLVPSVVFAVQPDSLATIVEHPELIVPLLLLGLVSSVALVAYLAASRLLSFSLFGLLTYLEPVLLVVVAVLLLGETVSTTQMLTYGAIAVAILLLCVEGVVHRPRGYRRK</sequence>
<evidence type="ECO:0000256" key="7">
    <source>
        <dbReference type="ARBA" id="ARBA00023136"/>
    </source>
</evidence>
<keyword evidence="7 8" id="KW-0472">Membrane</keyword>
<dbReference type="Pfam" id="PF00892">
    <property type="entry name" value="EamA"/>
    <property type="match status" value="1"/>
</dbReference>
<evidence type="ECO:0000256" key="6">
    <source>
        <dbReference type="ARBA" id="ARBA00022989"/>
    </source>
</evidence>
<name>A0ABP7KZC5_9MICO</name>
<proteinExistence type="inferred from homology"/>
<evidence type="ECO:0000256" key="3">
    <source>
        <dbReference type="ARBA" id="ARBA00022448"/>
    </source>
</evidence>
<keyword evidence="4" id="KW-1003">Cell membrane</keyword>
<comment type="similarity">
    <text evidence="2">Belongs to the EamA transporter family.</text>
</comment>
<feature type="domain" description="EamA" evidence="9">
    <location>
        <begin position="167"/>
        <end position="289"/>
    </location>
</feature>
<dbReference type="SUPFAM" id="SSF103481">
    <property type="entry name" value="Multidrug resistance efflux transporter EmrE"/>
    <property type="match status" value="2"/>
</dbReference>
<dbReference type="InterPro" id="IPR004626">
    <property type="entry name" value="RarD"/>
</dbReference>
<feature type="transmembrane region" description="Helical" evidence="8">
    <location>
        <begin position="12"/>
        <end position="31"/>
    </location>
</feature>
<keyword evidence="6 8" id="KW-1133">Transmembrane helix</keyword>
<feature type="transmembrane region" description="Helical" evidence="8">
    <location>
        <begin position="277"/>
        <end position="295"/>
    </location>
</feature>
<gene>
    <name evidence="10" type="primary">rarD_2</name>
    <name evidence="10" type="ORF">GCM10022381_37100</name>
</gene>
<evidence type="ECO:0000256" key="2">
    <source>
        <dbReference type="ARBA" id="ARBA00007362"/>
    </source>
</evidence>
<evidence type="ECO:0000313" key="10">
    <source>
        <dbReference type="EMBL" id="GAA3891898.1"/>
    </source>
</evidence>
<keyword evidence="3" id="KW-0813">Transport</keyword>
<dbReference type="RefSeq" id="WP_345069359.1">
    <property type="nucleotide sequence ID" value="NZ_BAABCN010000016.1"/>
</dbReference>
<evidence type="ECO:0000256" key="4">
    <source>
        <dbReference type="ARBA" id="ARBA00022475"/>
    </source>
</evidence>
<dbReference type="InterPro" id="IPR000620">
    <property type="entry name" value="EamA_dom"/>
</dbReference>
<feature type="transmembrane region" description="Helical" evidence="8">
    <location>
        <begin position="245"/>
        <end position="265"/>
    </location>
</feature>
<feature type="transmembrane region" description="Helical" evidence="8">
    <location>
        <begin position="159"/>
        <end position="176"/>
    </location>
</feature>
<evidence type="ECO:0000256" key="8">
    <source>
        <dbReference type="SAM" id="Phobius"/>
    </source>
</evidence>
<feature type="transmembrane region" description="Helical" evidence="8">
    <location>
        <begin position="136"/>
        <end position="153"/>
    </location>
</feature>
<feature type="transmembrane region" description="Helical" evidence="8">
    <location>
        <begin position="112"/>
        <end position="129"/>
    </location>
</feature>
<accession>A0ABP7KZC5</accession>
<protein>
    <submittedName>
        <fullName evidence="10">EamA family transporter RarD</fullName>
    </submittedName>
</protein>